<dbReference type="GO" id="GO:0016773">
    <property type="term" value="F:phosphotransferase activity, alcohol group as acceptor"/>
    <property type="evidence" value="ECO:0007669"/>
    <property type="project" value="InterPro"/>
</dbReference>
<sequence length="364" mass="39637">MKSSDTYKAIGLMSGTSGDGLDIAHCTFRRTATWSFVIDKASTVPFPVDLGRRLGGSHLLSGEELALLDVDFGSWMGKCVRQFCQENKLTPDLVASHGHTVFHQPHKGMTLQIGSGWTLSQESNCTVINDFRSLDVSLGGQGAPLAPVGDHFLFPAYDFCLNLGGISNVSMMHNGKRAAFDVSPFNLLLNELARKKGLPYDRGGKMASAGTVNTTFLNQLNSVGFYQKEGAKSLGREEMESVFLPLLNQQEDTIENLLATLITHYTEQISKVIHHHPTIQTNKLLVTGGGAYNDYFIKQLQQRLGTMTEVVVPAPSIVEFKEAVIFAFLGVLKMNNEINTFGSVTGANRDSSGGVLYKPQGPAF</sequence>
<dbReference type="Gene3D" id="3.30.420.40">
    <property type="match status" value="2"/>
</dbReference>
<dbReference type="GO" id="GO:0005524">
    <property type="term" value="F:ATP binding"/>
    <property type="evidence" value="ECO:0007669"/>
    <property type="project" value="InterPro"/>
</dbReference>
<keyword evidence="1" id="KW-0808">Transferase</keyword>
<accession>A0A2Z4IH95</accession>
<dbReference type="KEGG" id="est:DN752_10505"/>
<dbReference type="AlphaFoldDB" id="A0A2Z4IH95"/>
<dbReference type="GO" id="GO:0009254">
    <property type="term" value="P:peptidoglycan turnover"/>
    <property type="evidence" value="ECO:0007669"/>
    <property type="project" value="InterPro"/>
</dbReference>
<gene>
    <name evidence="1" type="ORF">DN752_10505</name>
</gene>
<proteinExistence type="predicted"/>
<dbReference type="PANTHER" id="PTHR30605:SF0">
    <property type="entry name" value="ANHYDRO-N-ACETYLMURAMIC ACID KINASE"/>
    <property type="match status" value="1"/>
</dbReference>
<name>A0A2Z4IH95_9BACT</name>
<dbReference type="GO" id="GO:0016301">
    <property type="term" value="F:kinase activity"/>
    <property type="evidence" value="ECO:0007669"/>
    <property type="project" value="UniProtKB-KW"/>
</dbReference>
<dbReference type="InterPro" id="IPR005338">
    <property type="entry name" value="Anhydro_N_Ac-Mur_kinase"/>
</dbReference>
<dbReference type="EMBL" id="CP030041">
    <property type="protein sequence ID" value="AWW30521.1"/>
    <property type="molecule type" value="Genomic_DNA"/>
</dbReference>
<dbReference type="Pfam" id="PF03702">
    <property type="entry name" value="AnmK"/>
    <property type="match status" value="1"/>
</dbReference>
<dbReference type="OrthoDB" id="9763949at2"/>
<dbReference type="SUPFAM" id="SSF53067">
    <property type="entry name" value="Actin-like ATPase domain"/>
    <property type="match status" value="1"/>
</dbReference>
<dbReference type="RefSeq" id="WP_112783902.1">
    <property type="nucleotide sequence ID" value="NZ_CP030041.1"/>
</dbReference>
<dbReference type="PANTHER" id="PTHR30605">
    <property type="entry name" value="ANHYDRO-N-ACETYLMURAMIC ACID KINASE"/>
    <property type="match status" value="1"/>
</dbReference>
<dbReference type="InterPro" id="IPR043129">
    <property type="entry name" value="ATPase_NBD"/>
</dbReference>
<organism evidence="1 2">
    <name type="scientific">Echinicola strongylocentroti</name>
    <dbReference type="NCBI Taxonomy" id="1795355"/>
    <lineage>
        <taxon>Bacteria</taxon>
        <taxon>Pseudomonadati</taxon>
        <taxon>Bacteroidota</taxon>
        <taxon>Cytophagia</taxon>
        <taxon>Cytophagales</taxon>
        <taxon>Cyclobacteriaceae</taxon>
        <taxon>Echinicola</taxon>
    </lineage>
</organism>
<protein>
    <submittedName>
        <fullName evidence="1">Anhydro-N-acetylmuramic acid kinase</fullName>
    </submittedName>
</protein>
<evidence type="ECO:0000313" key="2">
    <source>
        <dbReference type="Proteomes" id="UP000248688"/>
    </source>
</evidence>
<keyword evidence="1" id="KW-0418">Kinase</keyword>
<dbReference type="GO" id="GO:0006040">
    <property type="term" value="P:amino sugar metabolic process"/>
    <property type="evidence" value="ECO:0007669"/>
    <property type="project" value="InterPro"/>
</dbReference>
<reference evidence="1 2" key="1">
    <citation type="submission" date="2018-06" db="EMBL/GenBank/DDBJ databases">
        <title>Echinicola strongylocentroti sp. nov., isolated from a sea urchin Strongylocentrotus intermedius.</title>
        <authorList>
            <person name="Bae S.S."/>
        </authorList>
    </citation>
    <scope>NUCLEOTIDE SEQUENCE [LARGE SCALE GENOMIC DNA]</scope>
    <source>
        <strain evidence="1 2">MEBiC08714</strain>
    </source>
</reference>
<keyword evidence="2" id="KW-1185">Reference proteome</keyword>
<dbReference type="Proteomes" id="UP000248688">
    <property type="component" value="Chromosome"/>
</dbReference>
<evidence type="ECO:0000313" key="1">
    <source>
        <dbReference type="EMBL" id="AWW30521.1"/>
    </source>
</evidence>